<dbReference type="SUPFAM" id="SSF159234">
    <property type="entry name" value="FomD-like"/>
    <property type="match status" value="1"/>
</dbReference>
<feature type="domain" description="DUF402" evidence="1">
    <location>
        <begin position="64"/>
        <end position="161"/>
    </location>
</feature>
<dbReference type="Pfam" id="PF04167">
    <property type="entry name" value="DUF402"/>
    <property type="match status" value="1"/>
</dbReference>
<accession>A0ABW1V5T1</accession>
<comment type="caution">
    <text evidence="2">The sequence shown here is derived from an EMBL/GenBank/DDBJ whole genome shotgun (WGS) entry which is preliminary data.</text>
</comment>
<proteinExistence type="predicted"/>
<organism evidence="2 3">
    <name type="scientific">Paenibacillus septentrionalis</name>
    <dbReference type="NCBI Taxonomy" id="429342"/>
    <lineage>
        <taxon>Bacteria</taxon>
        <taxon>Bacillati</taxon>
        <taxon>Bacillota</taxon>
        <taxon>Bacilli</taxon>
        <taxon>Bacillales</taxon>
        <taxon>Paenibacillaceae</taxon>
        <taxon>Paenibacillus</taxon>
    </lineage>
</organism>
<evidence type="ECO:0000313" key="3">
    <source>
        <dbReference type="Proteomes" id="UP001596233"/>
    </source>
</evidence>
<dbReference type="PANTHER" id="PTHR41271">
    <property type="entry name" value="DUF402 DOMAIN-CONTAINING PROTEIN"/>
    <property type="match status" value="1"/>
</dbReference>
<dbReference type="PANTHER" id="PTHR41271:SF1">
    <property type="entry name" value="DUF402 DOMAIN-CONTAINING PROTEIN"/>
    <property type="match status" value="1"/>
</dbReference>
<keyword evidence="3" id="KW-1185">Reference proteome</keyword>
<sequence length="183" mass="22001">MKRKHADRIDWHRVLERKFICSVYDDVEFRGYITLISIEKIKEPIIITIQGQDISLADVGYYWMQHFPVDLNYCVTTMINEKFEVVQWYLDISKSIGVNEHGIPYWDDLYLDVVVLPSGDFYIKDEDELREALDNRQIQEEDYRLVKNITSELVKEIKNKENKIINNSMKHFNYILNESHRRH</sequence>
<name>A0ABW1V5T1_9BACL</name>
<dbReference type="Gene3D" id="2.40.380.10">
    <property type="entry name" value="FomD-like"/>
    <property type="match status" value="1"/>
</dbReference>
<dbReference type="InterPro" id="IPR035930">
    <property type="entry name" value="FomD-like_sf"/>
</dbReference>
<dbReference type="InterPro" id="IPR007295">
    <property type="entry name" value="DUF402"/>
</dbReference>
<dbReference type="RefSeq" id="WP_379234276.1">
    <property type="nucleotide sequence ID" value="NZ_JBHSTE010000003.1"/>
</dbReference>
<dbReference type="EMBL" id="JBHSTE010000003">
    <property type="protein sequence ID" value="MFC6333137.1"/>
    <property type="molecule type" value="Genomic_DNA"/>
</dbReference>
<dbReference type="Proteomes" id="UP001596233">
    <property type="component" value="Unassembled WGS sequence"/>
</dbReference>
<reference evidence="3" key="1">
    <citation type="journal article" date="2019" name="Int. J. Syst. Evol. Microbiol.">
        <title>The Global Catalogue of Microorganisms (GCM) 10K type strain sequencing project: providing services to taxonomists for standard genome sequencing and annotation.</title>
        <authorList>
            <consortium name="The Broad Institute Genomics Platform"/>
            <consortium name="The Broad Institute Genome Sequencing Center for Infectious Disease"/>
            <person name="Wu L."/>
            <person name="Ma J."/>
        </authorList>
    </citation>
    <scope>NUCLEOTIDE SEQUENCE [LARGE SCALE GENOMIC DNA]</scope>
    <source>
        <strain evidence="3">PCU 280</strain>
    </source>
</reference>
<protein>
    <submittedName>
        <fullName evidence="2">DUF402 domain-containing protein</fullName>
    </submittedName>
</protein>
<evidence type="ECO:0000313" key="2">
    <source>
        <dbReference type="EMBL" id="MFC6333137.1"/>
    </source>
</evidence>
<evidence type="ECO:0000259" key="1">
    <source>
        <dbReference type="Pfam" id="PF04167"/>
    </source>
</evidence>
<gene>
    <name evidence="2" type="ORF">ACFP56_10920</name>
</gene>